<feature type="region of interest" description="Disordered" evidence="1">
    <location>
        <begin position="213"/>
        <end position="257"/>
    </location>
</feature>
<reference evidence="3" key="1">
    <citation type="journal article" date="2013" name="Nature">
        <title>Pan genome of the phytoplankton Emiliania underpins its global distribution.</title>
        <authorList>
            <person name="Read B.A."/>
            <person name="Kegel J."/>
            <person name="Klute M.J."/>
            <person name="Kuo A."/>
            <person name="Lefebvre S.C."/>
            <person name="Maumus F."/>
            <person name="Mayer C."/>
            <person name="Miller J."/>
            <person name="Monier A."/>
            <person name="Salamov A."/>
            <person name="Young J."/>
            <person name="Aguilar M."/>
            <person name="Claverie J.M."/>
            <person name="Frickenhaus S."/>
            <person name="Gonzalez K."/>
            <person name="Herman E.K."/>
            <person name="Lin Y.C."/>
            <person name="Napier J."/>
            <person name="Ogata H."/>
            <person name="Sarno A.F."/>
            <person name="Shmutz J."/>
            <person name="Schroeder D."/>
            <person name="de Vargas C."/>
            <person name="Verret F."/>
            <person name="von Dassow P."/>
            <person name="Valentin K."/>
            <person name="Van de Peer Y."/>
            <person name="Wheeler G."/>
            <person name="Dacks J.B."/>
            <person name="Delwiche C.F."/>
            <person name="Dyhrman S.T."/>
            <person name="Glockner G."/>
            <person name="John U."/>
            <person name="Richards T."/>
            <person name="Worden A.Z."/>
            <person name="Zhang X."/>
            <person name="Grigoriev I.V."/>
            <person name="Allen A.E."/>
            <person name="Bidle K."/>
            <person name="Borodovsky M."/>
            <person name="Bowler C."/>
            <person name="Brownlee C."/>
            <person name="Cock J.M."/>
            <person name="Elias M."/>
            <person name="Gladyshev V.N."/>
            <person name="Groth M."/>
            <person name="Guda C."/>
            <person name="Hadaegh A."/>
            <person name="Iglesias-Rodriguez M.D."/>
            <person name="Jenkins J."/>
            <person name="Jones B.M."/>
            <person name="Lawson T."/>
            <person name="Leese F."/>
            <person name="Lindquist E."/>
            <person name="Lobanov A."/>
            <person name="Lomsadze A."/>
            <person name="Malik S.B."/>
            <person name="Marsh M.E."/>
            <person name="Mackinder L."/>
            <person name="Mock T."/>
            <person name="Mueller-Roeber B."/>
            <person name="Pagarete A."/>
            <person name="Parker M."/>
            <person name="Probert I."/>
            <person name="Quesneville H."/>
            <person name="Raines C."/>
            <person name="Rensing S.A."/>
            <person name="Riano-Pachon D.M."/>
            <person name="Richier S."/>
            <person name="Rokitta S."/>
            <person name="Shiraiwa Y."/>
            <person name="Soanes D.M."/>
            <person name="van der Giezen M."/>
            <person name="Wahlund T.M."/>
            <person name="Williams B."/>
            <person name="Wilson W."/>
            <person name="Wolfe G."/>
            <person name="Wurch L.L."/>
        </authorList>
    </citation>
    <scope>NUCLEOTIDE SEQUENCE</scope>
</reference>
<dbReference type="KEGG" id="ehx:EMIHUDRAFT_98128"/>
<dbReference type="PaxDb" id="2903-EOD36698"/>
<protein>
    <submittedName>
        <fullName evidence="2">Uncharacterized protein</fullName>
    </submittedName>
</protein>
<evidence type="ECO:0000313" key="2">
    <source>
        <dbReference type="EnsemblProtists" id="EOD36698"/>
    </source>
</evidence>
<accession>A0A0D3KLR3</accession>
<proteinExistence type="predicted"/>
<dbReference type="HOGENOM" id="CLU_777152_0_0_1"/>
<reference evidence="2" key="2">
    <citation type="submission" date="2024-10" db="UniProtKB">
        <authorList>
            <consortium name="EnsemblProtists"/>
        </authorList>
    </citation>
    <scope>IDENTIFICATION</scope>
</reference>
<organism evidence="2 3">
    <name type="scientific">Emiliania huxleyi (strain CCMP1516)</name>
    <dbReference type="NCBI Taxonomy" id="280463"/>
    <lineage>
        <taxon>Eukaryota</taxon>
        <taxon>Haptista</taxon>
        <taxon>Haptophyta</taxon>
        <taxon>Prymnesiophyceae</taxon>
        <taxon>Isochrysidales</taxon>
        <taxon>Noelaerhabdaceae</taxon>
        <taxon>Emiliania</taxon>
    </lineage>
</organism>
<keyword evidence="3" id="KW-1185">Reference proteome</keyword>
<dbReference type="PRINTS" id="PR01217">
    <property type="entry name" value="PRICHEXTENSN"/>
</dbReference>
<name>A0A0D3KLR3_EMIH1</name>
<dbReference type="AlphaFoldDB" id="A0A0D3KLR3"/>
<evidence type="ECO:0000313" key="3">
    <source>
        <dbReference type="Proteomes" id="UP000013827"/>
    </source>
</evidence>
<dbReference type="RefSeq" id="XP_005789127.1">
    <property type="nucleotide sequence ID" value="XM_005789070.1"/>
</dbReference>
<feature type="region of interest" description="Disordered" evidence="1">
    <location>
        <begin position="79"/>
        <end position="120"/>
    </location>
</feature>
<dbReference type="Proteomes" id="UP000013827">
    <property type="component" value="Unassembled WGS sequence"/>
</dbReference>
<sequence length="357" mass="37050">MMTCSSGDYFPQCAFPKLCDGTGCVDCPSGHHICASGMGYYSRTCWSGTKCHWTGCVSGEDPDNPYLCPEANADPPPACPTPPPLPLPPPSPSAPPPSPSPPPSPPPPSAPPPSSPPSPPPPLPPPYNVWDCNGMMTCSSGDYFPQCAFPKLCDGTGCVDCPSGHHICASGMGYYSRTCWSGTKCHWTGCVSGEDPDNPYLCPEANADPPPACPTPPPLPPPSPSPSAPPPSPSPPPSPPPPSAPPPSSPPSPPPPSAPPYTDLWDCNGMMTCSSGDYFPQCAFPKLCDGTGCVDCPSGHHICNREGTNYYSRTCWSGTKCHWTGCVSGEDPDNPYLCPPADADPPPACLTPPSPPP</sequence>
<dbReference type="OMA" id="CAFPKLC"/>
<dbReference type="EnsemblProtists" id="EOD36698">
    <property type="protein sequence ID" value="EOD36698"/>
    <property type="gene ID" value="EMIHUDRAFT_98128"/>
</dbReference>
<dbReference type="GeneID" id="17281968"/>
<evidence type="ECO:0000256" key="1">
    <source>
        <dbReference type="SAM" id="MobiDB-lite"/>
    </source>
</evidence>